<reference evidence="2" key="1">
    <citation type="journal article" date="2022" name="Int. J. Mol. Sci.">
        <title>Draft Genome of Tanacetum Coccineum: Genomic Comparison of Closely Related Tanacetum-Family Plants.</title>
        <authorList>
            <person name="Yamashiro T."/>
            <person name="Shiraishi A."/>
            <person name="Nakayama K."/>
            <person name="Satake H."/>
        </authorList>
    </citation>
    <scope>NUCLEOTIDE SEQUENCE</scope>
</reference>
<reference evidence="2" key="2">
    <citation type="submission" date="2022-01" db="EMBL/GenBank/DDBJ databases">
        <authorList>
            <person name="Yamashiro T."/>
            <person name="Shiraishi A."/>
            <person name="Satake H."/>
            <person name="Nakayama K."/>
        </authorList>
    </citation>
    <scope>NUCLEOTIDE SEQUENCE</scope>
</reference>
<gene>
    <name evidence="2" type="ORF">Tco_0895562</name>
</gene>
<name>A0ABQ5CFA5_9ASTR</name>
<dbReference type="Proteomes" id="UP001151760">
    <property type="component" value="Unassembled WGS sequence"/>
</dbReference>
<evidence type="ECO:0000313" key="2">
    <source>
        <dbReference type="EMBL" id="GJT25625.1"/>
    </source>
</evidence>
<sequence length="748" mass="83388">MIRMSNGFASSILYTMVDVNVNIPAEQAPAMAPPARTNEQILPRIRLVPIGKSNCYLDTERAFTASSIIPAIYIQQFWDTVCYDRNVGGYKCQLDKKWFDLTKDALREALQITSVNNNKAFASPPTPDALIQFVNDLGYPKEVRHLSNVVTNDMFQPWRALNTIINLCFMVKTSGFERPRAPVLQILRGVTNQAHINYAERIWEEFTQSIHTFNEDKRNLAQHTQGKKKATLIVIPSVRFTKLIIFYLQRKHNFHPRPEFTLHLPTEEPVLGYLKFSAKGTKREVFGMSIPNDLITDDIRGAQYYNAYLEKVAKHQRYLVGEEVSDPDSLSRMPPLALVIMVSEACLPEDGVWSCLSLGGPHIVAGPRLFVHMAKKDKASCVTIPSGFTGAVYLWGDSLRCGWGKGLYIVYEWEMGKGSNGSMGSWKRIVRIDDGNEFIDVGLGFFSQNGAFLNQSFTLQRQDTNLPSILKTREVSKKETRVEVFRVKKVAGVRRDLVASKTKKSKPALAKPQEKKRNAGAVHAADEPRIEDVEADIMQKVMEESLKDAYPTPRGPLPPVVIREPESGKFQPLLERRTPAPTEPSGYEESSSLYAELGLSASDTKSDEEVPPVVTSGAQDEGQAGPNPGTQDEGQAGPNLGDNSEPQPQTLNTRTLRPLKLPINHVILEEPASFTGTLSSLQHLIKDLSFSDQFFNDKPFDADNEKTTADTEAESMVSVTIHQDTFAIPLMSSPVIDLTAKPDSPQIH</sequence>
<proteinExistence type="predicted"/>
<organism evidence="2 3">
    <name type="scientific">Tanacetum coccineum</name>
    <dbReference type="NCBI Taxonomy" id="301880"/>
    <lineage>
        <taxon>Eukaryota</taxon>
        <taxon>Viridiplantae</taxon>
        <taxon>Streptophyta</taxon>
        <taxon>Embryophyta</taxon>
        <taxon>Tracheophyta</taxon>
        <taxon>Spermatophyta</taxon>
        <taxon>Magnoliopsida</taxon>
        <taxon>eudicotyledons</taxon>
        <taxon>Gunneridae</taxon>
        <taxon>Pentapetalae</taxon>
        <taxon>asterids</taxon>
        <taxon>campanulids</taxon>
        <taxon>Asterales</taxon>
        <taxon>Asteraceae</taxon>
        <taxon>Asteroideae</taxon>
        <taxon>Anthemideae</taxon>
        <taxon>Anthemidinae</taxon>
        <taxon>Tanacetum</taxon>
    </lineage>
</organism>
<evidence type="ECO:0000256" key="1">
    <source>
        <dbReference type="SAM" id="MobiDB-lite"/>
    </source>
</evidence>
<evidence type="ECO:0000313" key="3">
    <source>
        <dbReference type="Proteomes" id="UP001151760"/>
    </source>
</evidence>
<feature type="region of interest" description="Disordered" evidence="1">
    <location>
        <begin position="499"/>
        <end position="529"/>
    </location>
</feature>
<comment type="caution">
    <text evidence="2">The sequence shown here is derived from an EMBL/GenBank/DDBJ whole genome shotgun (WGS) entry which is preliminary data.</text>
</comment>
<feature type="region of interest" description="Disordered" evidence="1">
    <location>
        <begin position="544"/>
        <end position="651"/>
    </location>
</feature>
<feature type="compositionally biased region" description="Polar residues" evidence="1">
    <location>
        <begin position="641"/>
        <end position="651"/>
    </location>
</feature>
<keyword evidence="3" id="KW-1185">Reference proteome</keyword>
<accession>A0ABQ5CFA5</accession>
<dbReference type="EMBL" id="BQNB010014227">
    <property type="protein sequence ID" value="GJT25625.1"/>
    <property type="molecule type" value="Genomic_DNA"/>
</dbReference>
<protein>
    <submittedName>
        <fullName evidence="2">Uncharacterized protein</fullName>
    </submittedName>
</protein>